<dbReference type="Proteomes" id="UP000228930">
    <property type="component" value="Unassembled WGS sequence"/>
</dbReference>
<feature type="region of interest" description="Disordered" evidence="1">
    <location>
        <begin position="1"/>
        <end position="58"/>
    </location>
</feature>
<feature type="region of interest" description="Disordered" evidence="1">
    <location>
        <begin position="79"/>
        <end position="237"/>
    </location>
</feature>
<dbReference type="EMBL" id="LFJC01000003">
    <property type="protein sequence ID" value="PIT04739.1"/>
    <property type="molecule type" value="Genomic_DNA"/>
</dbReference>
<evidence type="ECO:0000313" key="2">
    <source>
        <dbReference type="EMBL" id="PIT04739.1"/>
    </source>
</evidence>
<feature type="compositionally biased region" description="Basic and acidic residues" evidence="1">
    <location>
        <begin position="83"/>
        <end position="131"/>
    </location>
</feature>
<protein>
    <submittedName>
        <fullName evidence="2">Uncharacterized protein</fullName>
    </submittedName>
</protein>
<feature type="compositionally biased region" description="Basic and acidic residues" evidence="1">
    <location>
        <begin position="187"/>
        <end position="219"/>
    </location>
</feature>
<feature type="compositionally biased region" description="Basic and acidic residues" evidence="1">
    <location>
        <begin position="42"/>
        <end position="56"/>
    </location>
</feature>
<proteinExistence type="predicted"/>
<feature type="compositionally biased region" description="Basic and acidic residues" evidence="1">
    <location>
        <begin position="15"/>
        <end position="35"/>
    </location>
</feature>
<sequence length="264" mass="29052">MCRVEHAAPGRRRRLLAEAKEREGRLGDDGGGDRQRRLHQQRRQDVGQDVRERDPPGRVAECARGLDIVLGLHDQHLATGQADEDRGCRDADCDHGVAEARPEERGERDRQDQERAGQHRIRDPADQRIDETAAIAGEQAERHADAERDRDRDQAREQGGARAIDDTAEDVAAKLVSAEPVRGGRRLAHEAPARRDGIVGHDERREDRKQDERRDHDESEYGGLALEQPPPCAARRAVQLGRVRAGGGGGQGGICHGASPAVAD</sequence>
<evidence type="ECO:0000313" key="3">
    <source>
        <dbReference type="Proteomes" id="UP000228930"/>
    </source>
</evidence>
<keyword evidence="3" id="KW-1185">Reference proteome</keyword>
<feature type="compositionally biased region" description="Gly residues" evidence="1">
    <location>
        <begin position="245"/>
        <end position="255"/>
    </location>
</feature>
<feature type="region of interest" description="Disordered" evidence="1">
    <location>
        <begin position="245"/>
        <end position="264"/>
    </location>
</feature>
<name>A0A2M6UJK2_9BRAD</name>
<organism evidence="2 3">
    <name type="scientific">Bradyrhizobium nitroreducens</name>
    <dbReference type="NCBI Taxonomy" id="709803"/>
    <lineage>
        <taxon>Bacteria</taxon>
        <taxon>Pseudomonadati</taxon>
        <taxon>Pseudomonadota</taxon>
        <taxon>Alphaproteobacteria</taxon>
        <taxon>Hyphomicrobiales</taxon>
        <taxon>Nitrobacteraceae</taxon>
        <taxon>Bradyrhizobium</taxon>
    </lineage>
</organism>
<evidence type="ECO:0000256" key="1">
    <source>
        <dbReference type="SAM" id="MobiDB-lite"/>
    </source>
</evidence>
<comment type="caution">
    <text evidence="2">The sequence shown here is derived from an EMBL/GenBank/DDBJ whole genome shotgun (WGS) entry which is preliminary data.</text>
</comment>
<reference evidence="2 3" key="1">
    <citation type="submission" date="2015-06" db="EMBL/GenBank/DDBJ databases">
        <title>Comparative genome analysis of nirS-carrying Bradyrhizobium sp. strains.</title>
        <authorList>
            <person name="Ishii S."/>
            <person name="Jang J."/>
            <person name="Nishizawa T."/>
            <person name="Senoo K."/>
        </authorList>
    </citation>
    <scope>NUCLEOTIDE SEQUENCE [LARGE SCALE GENOMIC DNA]</scope>
    <source>
        <strain evidence="2 3">TSA1</strain>
    </source>
</reference>
<gene>
    <name evidence="2" type="ORF">TSA1_31300</name>
</gene>
<dbReference type="AlphaFoldDB" id="A0A2M6UJK2"/>
<feature type="compositionally biased region" description="Basic and acidic residues" evidence="1">
    <location>
        <begin position="139"/>
        <end position="156"/>
    </location>
</feature>
<accession>A0A2M6UJK2</accession>